<protein>
    <submittedName>
        <fullName evidence="2">Uncharacterized protein</fullName>
    </submittedName>
</protein>
<dbReference type="EMBL" id="GL379837">
    <property type="protein sequence ID" value="EGT52511.1"/>
    <property type="molecule type" value="Genomic_DNA"/>
</dbReference>
<sequence>MVSNPNSFEEKTATTKLTPLEPHAPDSQATTTHCMEHRMETLDFGIRSMNWICTLSTTAQAKEQRCVESAEPRNMLQLVPPLMVLAVKIFQDKAQQRPRVAYIICMFKRVKTRFLELNELLQFRLKVGNQNEKVADFQNDNEKRSRLMRVTTGSQKNSNR</sequence>
<accession>G0N4A9</accession>
<dbReference type="InParanoid" id="G0N4A9"/>
<dbReference type="HOGENOM" id="CLU_1653676_0_0_1"/>
<dbReference type="Proteomes" id="UP000008068">
    <property type="component" value="Unassembled WGS sequence"/>
</dbReference>
<name>G0N4A9_CAEBE</name>
<keyword evidence="3" id="KW-1185">Reference proteome</keyword>
<gene>
    <name evidence="2" type="ORF">CAEBREN_10956</name>
</gene>
<evidence type="ECO:0000313" key="3">
    <source>
        <dbReference type="Proteomes" id="UP000008068"/>
    </source>
</evidence>
<evidence type="ECO:0000256" key="1">
    <source>
        <dbReference type="SAM" id="MobiDB-lite"/>
    </source>
</evidence>
<feature type="region of interest" description="Disordered" evidence="1">
    <location>
        <begin position="1"/>
        <end position="30"/>
    </location>
</feature>
<reference evidence="3" key="1">
    <citation type="submission" date="2011-07" db="EMBL/GenBank/DDBJ databases">
        <authorList>
            <consortium name="Caenorhabditis brenneri Sequencing and Analysis Consortium"/>
            <person name="Wilson R.K."/>
        </authorList>
    </citation>
    <scope>NUCLEOTIDE SEQUENCE [LARGE SCALE GENOMIC DNA]</scope>
    <source>
        <strain evidence="3">PB2801</strain>
    </source>
</reference>
<organism evidence="3">
    <name type="scientific">Caenorhabditis brenneri</name>
    <name type="common">Nematode worm</name>
    <dbReference type="NCBI Taxonomy" id="135651"/>
    <lineage>
        <taxon>Eukaryota</taxon>
        <taxon>Metazoa</taxon>
        <taxon>Ecdysozoa</taxon>
        <taxon>Nematoda</taxon>
        <taxon>Chromadorea</taxon>
        <taxon>Rhabditida</taxon>
        <taxon>Rhabditina</taxon>
        <taxon>Rhabditomorpha</taxon>
        <taxon>Rhabditoidea</taxon>
        <taxon>Rhabditidae</taxon>
        <taxon>Peloderinae</taxon>
        <taxon>Caenorhabditis</taxon>
    </lineage>
</organism>
<proteinExistence type="predicted"/>
<dbReference type="AlphaFoldDB" id="G0N4A9"/>
<evidence type="ECO:0000313" key="2">
    <source>
        <dbReference type="EMBL" id="EGT52511.1"/>
    </source>
</evidence>